<evidence type="ECO:0000256" key="1">
    <source>
        <dbReference type="ARBA" id="ARBA00022801"/>
    </source>
</evidence>
<evidence type="ECO:0000313" key="4">
    <source>
        <dbReference type="EMBL" id="SDK77092.1"/>
    </source>
</evidence>
<keyword evidence="1" id="KW-0378">Hydrolase</keyword>
<dbReference type="PANTHER" id="PTHR48081">
    <property type="entry name" value="AB HYDROLASE SUPERFAMILY PROTEIN C4A8.06C"/>
    <property type="match status" value="1"/>
</dbReference>
<dbReference type="InterPro" id="IPR049492">
    <property type="entry name" value="BD-FAE-like_dom"/>
</dbReference>
<feature type="chain" id="PRO_5011649774" evidence="2">
    <location>
        <begin position="21"/>
        <end position="344"/>
    </location>
</feature>
<dbReference type="InterPro" id="IPR050300">
    <property type="entry name" value="GDXG_lipolytic_enzyme"/>
</dbReference>
<dbReference type="SUPFAM" id="SSF53474">
    <property type="entry name" value="alpha/beta-Hydrolases"/>
    <property type="match status" value="1"/>
</dbReference>
<dbReference type="EMBL" id="FNFH01000008">
    <property type="protein sequence ID" value="SDK77092.1"/>
    <property type="molecule type" value="Genomic_DNA"/>
</dbReference>
<proteinExistence type="predicted"/>
<accession>A0A1G9ELN4</accession>
<dbReference type="STRING" id="658219.SAMN05216212_3188"/>
<dbReference type="Gene3D" id="3.40.50.1820">
    <property type="entry name" value="alpha/beta hydrolase"/>
    <property type="match status" value="1"/>
</dbReference>
<gene>
    <name evidence="4" type="ORF">SAMN05216212_3188</name>
</gene>
<dbReference type="OrthoDB" id="9775851at2"/>
<organism evidence="4 5">
    <name type="scientific">Microbulbifer yueqingensis</name>
    <dbReference type="NCBI Taxonomy" id="658219"/>
    <lineage>
        <taxon>Bacteria</taxon>
        <taxon>Pseudomonadati</taxon>
        <taxon>Pseudomonadota</taxon>
        <taxon>Gammaproteobacteria</taxon>
        <taxon>Cellvibrionales</taxon>
        <taxon>Microbulbiferaceae</taxon>
        <taxon>Microbulbifer</taxon>
    </lineage>
</organism>
<reference evidence="5" key="1">
    <citation type="submission" date="2016-10" db="EMBL/GenBank/DDBJ databases">
        <authorList>
            <person name="Varghese N."/>
            <person name="Submissions S."/>
        </authorList>
    </citation>
    <scope>NUCLEOTIDE SEQUENCE [LARGE SCALE GENOMIC DNA]</scope>
    <source>
        <strain evidence="5">CGMCC 1.10658</strain>
    </source>
</reference>
<keyword evidence="2" id="KW-0732">Signal</keyword>
<evidence type="ECO:0000256" key="2">
    <source>
        <dbReference type="SAM" id="SignalP"/>
    </source>
</evidence>
<dbReference type="Pfam" id="PF20434">
    <property type="entry name" value="BD-FAE"/>
    <property type="match status" value="1"/>
</dbReference>
<feature type="domain" description="BD-FAE-like" evidence="3">
    <location>
        <begin position="48"/>
        <end position="287"/>
    </location>
</feature>
<keyword evidence="5" id="KW-1185">Reference proteome</keyword>
<evidence type="ECO:0000259" key="3">
    <source>
        <dbReference type="Pfam" id="PF20434"/>
    </source>
</evidence>
<sequence>MLRLLSITALLLSGWATAIASPGAPAVAAVTVHEDILWAEPGGVPLTLDIYVPSTARASYPVVVIYHGGGWLVNDNSIMNSTARYLAQEGEFVVANMNYRLLGDNGNTTRMNEIIEDALGGLLWVKTHIEDYGGDPGRVAVTGDSAGAHLAAMVLMAGQNLGTAGFAAEKPGFKPTYLPDGKTAEQVQEEDGLAVRAAVVSYGAFDLYREALDGFETSSNGFWEWSGTAPRSIFGGDITPRGNPELYRAVSPIYLVPPATERKLPPTFAHVGSEDRVTPPEAIQAFVDRMRAAGQPIEFRVYGGKRHAFLDSGCNEHLGNCFDKDAPDVLDDMIAFLKEHLRST</sequence>
<dbReference type="RefSeq" id="WP_091516809.1">
    <property type="nucleotide sequence ID" value="NZ_FNFH01000008.1"/>
</dbReference>
<dbReference type="Proteomes" id="UP000199305">
    <property type="component" value="Unassembled WGS sequence"/>
</dbReference>
<feature type="signal peptide" evidence="2">
    <location>
        <begin position="1"/>
        <end position="20"/>
    </location>
</feature>
<evidence type="ECO:0000313" key="5">
    <source>
        <dbReference type="Proteomes" id="UP000199305"/>
    </source>
</evidence>
<protein>
    <submittedName>
        <fullName evidence="4">Acetyl esterase/lipase</fullName>
    </submittedName>
</protein>
<dbReference type="GO" id="GO:0016787">
    <property type="term" value="F:hydrolase activity"/>
    <property type="evidence" value="ECO:0007669"/>
    <property type="project" value="UniProtKB-KW"/>
</dbReference>
<dbReference type="InterPro" id="IPR029058">
    <property type="entry name" value="AB_hydrolase_fold"/>
</dbReference>
<dbReference type="AlphaFoldDB" id="A0A1G9ELN4"/>
<name>A0A1G9ELN4_9GAMM</name>